<protein>
    <submittedName>
        <fullName evidence="1">Uncharacterized protein</fullName>
    </submittedName>
</protein>
<keyword evidence="2" id="KW-1185">Reference proteome</keyword>
<name>A3IHT0_9CHRO</name>
<comment type="caution">
    <text evidence="1">The sequence shown here is derived from an EMBL/GenBank/DDBJ whole genome shotgun (WGS) entry which is preliminary data.</text>
</comment>
<evidence type="ECO:0000313" key="2">
    <source>
        <dbReference type="Proteomes" id="UP000003781"/>
    </source>
</evidence>
<evidence type="ECO:0000313" key="1">
    <source>
        <dbReference type="EMBL" id="EAZ93362.1"/>
    </source>
</evidence>
<dbReference type="Proteomes" id="UP000003781">
    <property type="component" value="Unassembled WGS sequence"/>
</dbReference>
<accession>A3IHT0</accession>
<dbReference type="EMBL" id="AAXW01000002">
    <property type="protein sequence ID" value="EAZ93362.1"/>
    <property type="molecule type" value="Genomic_DNA"/>
</dbReference>
<gene>
    <name evidence="1" type="ORF">CY0110_16242</name>
</gene>
<reference evidence="1 2" key="1">
    <citation type="submission" date="2007-03" db="EMBL/GenBank/DDBJ databases">
        <authorList>
            <person name="Stal L."/>
            <person name="Ferriera S."/>
            <person name="Johnson J."/>
            <person name="Kravitz S."/>
            <person name="Beeson K."/>
            <person name="Sutton G."/>
            <person name="Rogers Y.-H."/>
            <person name="Friedman R."/>
            <person name="Frazier M."/>
            <person name="Venter J.C."/>
        </authorList>
    </citation>
    <scope>NUCLEOTIDE SEQUENCE [LARGE SCALE GENOMIC DNA]</scope>
    <source>
        <strain evidence="1 2">CCY0110</strain>
    </source>
</reference>
<sequence length="25" mass="2992">MQQFYHSLYPLDIDDGCFGQKYPEP</sequence>
<proteinExistence type="predicted"/>
<organism evidence="1 2">
    <name type="scientific">Crocosphaera chwakensis CCY0110</name>
    <dbReference type="NCBI Taxonomy" id="391612"/>
    <lineage>
        <taxon>Bacteria</taxon>
        <taxon>Bacillati</taxon>
        <taxon>Cyanobacteriota</taxon>
        <taxon>Cyanophyceae</taxon>
        <taxon>Oscillatoriophycideae</taxon>
        <taxon>Chroococcales</taxon>
        <taxon>Aphanothecaceae</taxon>
        <taxon>Crocosphaera</taxon>
        <taxon>Crocosphaera chwakensis</taxon>
    </lineage>
</organism>
<dbReference type="AlphaFoldDB" id="A3IHT0"/>